<keyword evidence="2" id="KW-1185">Reference proteome</keyword>
<dbReference type="EMBL" id="MIJF01000003">
    <property type="protein sequence ID" value="OEG00294.1"/>
    <property type="molecule type" value="Genomic_DNA"/>
</dbReference>
<reference evidence="1 2" key="1">
    <citation type="submission" date="2016-09" db="EMBL/GenBank/DDBJ databases">
        <title>Draft genome sequence for the type strain of Vulcanibacillus modesticaldus BR, a strictly anaerobic, moderately thermophilic, and nitrate-reducing bacterium from deep sea-hydrothermal vents of the Mid-Atlantic Ridge.</title>
        <authorList>
            <person name="Abin C.A."/>
            <person name="Hollibaugh J.T."/>
        </authorList>
    </citation>
    <scope>NUCLEOTIDE SEQUENCE [LARGE SCALE GENOMIC DNA]</scope>
    <source>
        <strain evidence="1 2">BR</strain>
    </source>
</reference>
<dbReference type="OrthoDB" id="2084556at2"/>
<name>A0A1D2YX57_9BACI</name>
<evidence type="ECO:0008006" key="3">
    <source>
        <dbReference type="Google" id="ProtNLM"/>
    </source>
</evidence>
<proteinExistence type="predicted"/>
<organism evidence="1 2">
    <name type="scientific">Vulcanibacillus modesticaldus</name>
    <dbReference type="NCBI Taxonomy" id="337097"/>
    <lineage>
        <taxon>Bacteria</taxon>
        <taxon>Bacillati</taxon>
        <taxon>Bacillota</taxon>
        <taxon>Bacilli</taxon>
        <taxon>Bacillales</taxon>
        <taxon>Bacillaceae</taxon>
        <taxon>Vulcanibacillus</taxon>
    </lineage>
</organism>
<protein>
    <recommendedName>
        <fullName evidence="3">Peptide ABC transporter permease</fullName>
    </recommendedName>
</protein>
<dbReference type="Proteomes" id="UP000243739">
    <property type="component" value="Unassembled WGS sequence"/>
</dbReference>
<dbReference type="GO" id="GO:0010468">
    <property type="term" value="P:regulation of gene expression"/>
    <property type="evidence" value="ECO:0007669"/>
    <property type="project" value="InterPro"/>
</dbReference>
<comment type="caution">
    <text evidence="1">The sequence shown here is derived from an EMBL/GenBank/DDBJ whole genome shotgun (WGS) entry which is preliminary data.</text>
</comment>
<evidence type="ECO:0000313" key="2">
    <source>
        <dbReference type="Proteomes" id="UP000243739"/>
    </source>
</evidence>
<dbReference type="AlphaFoldDB" id="A0A1D2YX57"/>
<dbReference type="InterPro" id="IPR020115">
    <property type="entry name" value="Fin"/>
</dbReference>
<sequence>MLRYVCKYCGQNLGRIDLNQVDEVRLGLQSLTPLELKSIITFELNGDMTANIICEYCQEALEKNPELSLISNPLQ</sequence>
<dbReference type="Pfam" id="PF10955">
    <property type="entry name" value="Fin"/>
    <property type="match status" value="1"/>
</dbReference>
<dbReference type="STRING" id="337097.BHF71_05160"/>
<evidence type="ECO:0000313" key="1">
    <source>
        <dbReference type="EMBL" id="OEG00294.1"/>
    </source>
</evidence>
<accession>A0A1D2YX57</accession>
<gene>
    <name evidence="1" type="ORF">BHF71_05160</name>
</gene>
<dbReference type="RefSeq" id="WP_069655830.1">
    <property type="nucleotide sequence ID" value="NZ_MIJF01000003.1"/>
</dbReference>